<feature type="transmembrane region" description="Helical" evidence="6">
    <location>
        <begin position="113"/>
        <end position="132"/>
    </location>
</feature>
<dbReference type="PANTHER" id="PTHR43124:SF3">
    <property type="entry name" value="CHLORAMPHENICOL EFFLUX PUMP RV0191"/>
    <property type="match status" value="1"/>
</dbReference>
<feature type="transmembrane region" description="Helical" evidence="6">
    <location>
        <begin position="255"/>
        <end position="273"/>
    </location>
</feature>
<gene>
    <name evidence="9" type="ORF">GHO39_01460</name>
    <name evidence="8" type="ORF">GHO40_08975</name>
</gene>
<evidence type="ECO:0000313" key="10">
    <source>
        <dbReference type="Proteomes" id="UP000441404"/>
    </source>
</evidence>
<feature type="domain" description="Major facilitator superfamily (MFS) profile" evidence="7">
    <location>
        <begin position="20"/>
        <end position="392"/>
    </location>
</feature>
<dbReference type="InterPro" id="IPR020846">
    <property type="entry name" value="MFS_dom"/>
</dbReference>
<dbReference type="AlphaFoldDB" id="A0A6A7YGA9"/>
<dbReference type="Pfam" id="PF07690">
    <property type="entry name" value="MFS_1"/>
    <property type="match status" value="1"/>
</dbReference>
<comment type="subcellular location">
    <subcellularLocation>
        <location evidence="1">Cell membrane</location>
        <topology evidence="1">Multi-pass membrane protein</topology>
    </subcellularLocation>
</comment>
<protein>
    <submittedName>
        <fullName evidence="8">MFS transporter</fullName>
    </submittedName>
</protein>
<proteinExistence type="predicted"/>
<feature type="transmembrane region" description="Helical" evidence="6">
    <location>
        <begin position="144"/>
        <end position="166"/>
    </location>
</feature>
<dbReference type="InterPro" id="IPR011701">
    <property type="entry name" value="MFS"/>
</dbReference>
<accession>A0A6A7YGA9</accession>
<keyword evidence="4 6" id="KW-1133">Transmembrane helix</keyword>
<organism evidence="8 10">
    <name type="scientific">Pseudomonas helleri</name>
    <dbReference type="NCBI Taxonomy" id="1608996"/>
    <lineage>
        <taxon>Bacteria</taxon>
        <taxon>Pseudomonadati</taxon>
        <taxon>Pseudomonadota</taxon>
        <taxon>Gammaproteobacteria</taxon>
        <taxon>Pseudomonadales</taxon>
        <taxon>Pseudomonadaceae</taxon>
        <taxon>Pseudomonas</taxon>
    </lineage>
</organism>
<feature type="transmembrane region" description="Helical" evidence="6">
    <location>
        <begin position="368"/>
        <end position="387"/>
    </location>
</feature>
<evidence type="ECO:0000256" key="6">
    <source>
        <dbReference type="SAM" id="Phobius"/>
    </source>
</evidence>
<keyword evidence="5 6" id="KW-0472">Membrane</keyword>
<evidence type="ECO:0000256" key="5">
    <source>
        <dbReference type="ARBA" id="ARBA00023136"/>
    </source>
</evidence>
<evidence type="ECO:0000259" key="7">
    <source>
        <dbReference type="PROSITE" id="PS50850"/>
    </source>
</evidence>
<feature type="transmembrane region" description="Helical" evidence="6">
    <location>
        <begin position="304"/>
        <end position="328"/>
    </location>
</feature>
<dbReference type="RefSeq" id="WP_153326277.1">
    <property type="nucleotide sequence ID" value="NZ_WIWI01000003.1"/>
</dbReference>
<sequence length="394" mass="41619">MTAETLSSLSRPQERLPLGALLALTMASFIATANETVPAGLLPQIAATFGVSQAWAGQLVTLCALGSGLGAIPLTLALQGWRRRVLLMLATGVFCVGNAVTAFSPWFCLTLAARLFVGIATGLAWSLLAGYARRMVAPELQGRAMALAMLGIPLALALGVPLGAWLGVLLGWRWVFAALSVLSLLVMLWIHQQIPDYPGLRSAGRLPLRNVLQSPGVRPVLVVVMLWILAHYTLYTYIAAFMASVGLAVQVDRGLLAFGIAAMIGLWGTGVLIDGRLKRLILINLTTFALIALALGVGRLNDSALYFCLVLWGLSFGGAPTLLQTALAEVAGEGADIAQSMLVTVFNLAFAGSGVLGAALLTGWGPQAIPWLVLGLLLPALFIAWAVKHQQIRR</sequence>
<dbReference type="EMBL" id="WIWJ01000012">
    <property type="protein sequence ID" value="MQT46858.1"/>
    <property type="molecule type" value="Genomic_DNA"/>
</dbReference>
<feature type="transmembrane region" description="Helical" evidence="6">
    <location>
        <begin position="16"/>
        <end position="34"/>
    </location>
</feature>
<feature type="transmembrane region" description="Helical" evidence="6">
    <location>
        <begin position="85"/>
        <end position="107"/>
    </location>
</feature>
<dbReference type="GO" id="GO:0005886">
    <property type="term" value="C:plasma membrane"/>
    <property type="evidence" value="ECO:0007669"/>
    <property type="project" value="UniProtKB-SubCell"/>
</dbReference>
<evidence type="ECO:0000313" key="8">
    <source>
        <dbReference type="EMBL" id="MQT46858.1"/>
    </source>
</evidence>
<dbReference type="Proteomes" id="UP000441404">
    <property type="component" value="Unassembled WGS sequence"/>
</dbReference>
<dbReference type="PANTHER" id="PTHR43124">
    <property type="entry name" value="PURINE EFFLUX PUMP PBUE"/>
    <property type="match status" value="1"/>
</dbReference>
<dbReference type="PROSITE" id="PS50850">
    <property type="entry name" value="MFS"/>
    <property type="match status" value="1"/>
</dbReference>
<evidence type="ECO:0000256" key="2">
    <source>
        <dbReference type="ARBA" id="ARBA00022475"/>
    </source>
</evidence>
<reference evidence="10 11" key="1">
    <citation type="submission" date="2019-10" db="EMBL/GenBank/DDBJ databases">
        <title>Evaluation of single-gene subtyping targets for Pseudomonas.</title>
        <authorList>
            <person name="Reichler S.J."/>
            <person name="Orsi R.H."/>
            <person name="Wiedmann M."/>
            <person name="Martin N.H."/>
            <person name="Murphy S.I."/>
        </authorList>
    </citation>
    <scope>NUCLEOTIDE SEQUENCE [LARGE SCALE GENOMIC DNA]</scope>
    <source>
        <strain evidence="9 11">FSL R10-3254</strain>
        <strain evidence="8 10">FSL R10-3257</strain>
    </source>
</reference>
<keyword evidence="2" id="KW-1003">Cell membrane</keyword>
<dbReference type="InterPro" id="IPR036259">
    <property type="entry name" value="MFS_trans_sf"/>
</dbReference>
<dbReference type="Gene3D" id="1.20.1250.20">
    <property type="entry name" value="MFS general substrate transporter like domains"/>
    <property type="match status" value="1"/>
</dbReference>
<evidence type="ECO:0000256" key="4">
    <source>
        <dbReference type="ARBA" id="ARBA00022989"/>
    </source>
</evidence>
<name>A0A6A7YGA9_9PSED</name>
<dbReference type="GO" id="GO:0022857">
    <property type="term" value="F:transmembrane transporter activity"/>
    <property type="evidence" value="ECO:0007669"/>
    <property type="project" value="InterPro"/>
</dbReference>
<evidence type="ECO:0000256" key="1">
    <source>
        <dbReference type="ARBA" id="ARBA00004651"/>
    </source>
</evidence>
<feature type="transmembrane region" description="Helical" evidence="6">
    <location>
        <begin position="340"/>
        <end position="362"/>
    </location>
</feature>
<dbReference type="SUPFAM" id="SSF103473">
    <property type="entry name" value="MFS general substrate transporter"/>
    <property type="match status" value="1"/>
</dbReference>
<evidence type="ECO:0000256" key="3">
    <source>
        <dbReference type="ARBA" id="ARBA00022692"/>
    </source>
</evidence>
<evidence type="ECO:0000313" key="9">
    <source>
        <dbReference type="EMBL" id="MQT87833.1"/>
    </source>
</evidence>
<feature type="transmembrane region" description="Helical" evidence="6">
    <location>
        <begin position="54"/>
        <end position="78"/>
    </location>
</feature>
<feature type="transmembrane region" description="Helical" evidence="6">
    <location>
        <begin position="280"/>
        <end position="298"/>
    </location>
</feature>
<dbReference type="EMBL" id="WIWI01000003">
    <property type="protein sequence ID" value="MQT87833.1"/>
    <property type="molecule type" value="Genomic_DNA"/>
</dbReference>
<feature type="transmembrane region" description="Helical" evidence="6">
    <location>
        <begin position="220"/>
        <end position="249"/>
    </location>
</feature>
<dbReference type="Proteomes" id="UP000489190">
    <property type="component" value="Unassembled WGS sequence"/>
</dbReference>
<comment type="caution">
    <text evidence="8">The sequence shown here is derived from an EMBL/GenBank/DDBJ whole genome shotgun (WGS) entry which is preliminary data.</text>
</comment>
<evidence type="ECO:0000313" key="11">
    <source>
        <dbReference type="Proteomes" id="UP000489190"/>
    </source>
</evidence>
<feature type="transmembrane region" description="Helical" evidence="6">
    <location>
        <begin position="172"/>
        <end position="191"/>
    </location>
</feature>
<keyword evidence="3 6" id="KW-0812">Transmembrane</keyword>
<dbReference type="CDD" id="cd17324">
    <property type="entry name" value="MFS_NepI_like"/>
    <property type="match status" value="1"/>
</dbReference>
<dbReference type="InterPro" id="IPR050189">
    <property type="entry name" value="MFS_Efflux_Transporters"/>
</dbReference>